<sequence>MSLTRGHSCALCQQRKVRCDQQKPCTNCIRAHVECKTLPPQPTRRKKRKLQEDDLIERLRRYEDLMRRNGVDFRSIHDEEEPRDELGNARTEVPKFSPGPDTPSELSQRRGDDELLHGSDEDEDERPTIHHAFDTMFENNDGFPFIVGGSPGRITHLHPSPIQIFQLWQVYLNNVNPLLKISHVPTLQNHIVGAGADLPNLSKPLEALMFSIYLISVTSMTKEDVQSTFEKSKDALLAKYHGATQRALVNAGFMRSSDLMTLQAYLLYLLSIGSYVDPRSLFCLIGIAVRVATRLGLHRDGAQFGLSPFETEQRRRIWWQLAILDKRMAEMTGSAITALSSSKTDCRLPLNVNDTDLHKQSKEPPMPSAGPTEMLFCLTRVELLIAAAPSSMRPDPSISRDRYNNGGPAAASSNYASHKKSSQPSFHGLDDYCSYIESTYLKHCDPKIPIQHFTLMTGRVSLYKLRVVDFMCRGISTSEMSDKDRDELSLVAIQMIECDDVIYKTESLRGYRWYTHYQAPMPAFVFLMNELRQRTTGPLCERAWRAICSNHQNRGLDRNLRSPMHTVFGQAMLKAWDAREKAELQKGKILETPDLITLLRRAYKSKINESDAQAPLVHSSGPKDIPGNGQFVTNVDTQTSRTGNSEGGGEFPAPRTTFDDNILFPSLDGLSDMYGSGIMGYEDTDWSYSIPSGAFGGFFGDPV</sequence>
<keyword evidence="5" id="KW-0804">Transcription</keyword>
<evidence type="ECO:0000256" key="2">
    <source>
        <dbReference type="ARBA" id="ARBA00022723"/>
    </source>
</evidence>
<dbReference type="CDD" id="cd12148">
    <property type="entry name" value="fungal_TF_MHR"/>
    <property type="match status" value="1"/>
</dbReference>
<evidence type="ECO:0000259" key="8">
    <source>
        <dbReference type="PROSITE" id="PS50048"/>
    </source>
</evidence>
<protein>
    <recommendedName>
        <fullName evidence="8">Zn(2)-C6 fungal-type domain-containing protein</fullName>
    </recommendedName>
</protein>
<evidence type="ECO:0000256" key="3">
    <source>
        <dbReference type="ARBA" id="ARBA00023015"/>
    </source>
</evidence>
<dbReference type="PANTHER" id="PTHR31001:SF45">
    <property type="entry name" value="ZN(II)2CYS6 TRANSCRIPTION FACTOR (EUROFUNG)"/>
    <property type="match status" value="1"/>
</dbReference>
<reference evidence="9" key="1">
    <citation type="submission" date="2022-11" db="EMBL/GenBank/DDBJ databases">
        <authorList>
            <person name="Petersen C."/>
        </authorList>
    </citation>
    <scope>NUCLEOTIDE SEQUENCE</scope>
    <source>
        <strain evidence="9">IBT 30069</strain>
    </source>
</reference>
<keyword evidence="3" id="KW-0805">Transcription regulation</keyword>
<evidence type="ECO:0000256" key="7">
    <source>
        <dbReference type="SAM" id="MobiDB-lite"/>
    </source>
</evidence>
<dbReference type="GO" id="GO:0006351">
    <property type="term" value="P:DNA-templated transcription"/>
    <property type="evidence" value="ECO:0007669"/>
    <property type="project" value="InterPro"/>
</dbReference>
<accession>A0A9W9EVL1</accession>
<dbReference type="PANTHER" id="PTHR31001">
    <property type="entry name" value="UNCHARACTERIZED TRANSCRIPTIONAL REGULATORY PROTEIN"/>
    <property type="match status" value="1"/>
</dbReference>
<dbReference type="Pfam" id="PF04082">
    <property type="entry name" value="Fungal_trans"/>
    <property type="match status" value="1"/>
</dbReference>
<keyword evidence="4" id="KW-0238">DNA-binding</keyword>
<evidence type="ECO:0000256" key="1">
    <source>
        <dbReference type="ARBA" id="ARBA00004123"/>
    </source>
</evidence>
<dbReference type="AlphaFoldDB" id="A0A9W9EVL1"/>
<name>A0A9W9EVL1_9EURO</name>
<gene>
    <name evidence="9" type="ORF">N7456_012394</name>
</gene>
<dbReference type="InterPro" id="IPR007219">
    <property type="entry name" value="XnlR_reg_dom"/>
</dbReference>
<dbReference type="InterPro" id="IPR050613">
    <property type="entry name" value="Sec_Metabolite_Reg"/>
</dbReference>
<organism evidence="9 10">
    <name type="scientific">Penicillium angulare</name>
    <dbReference type="NCBI Taxonomy" id="116970"/>
    <lineage>
        <taxon>Eukaryota</taxon>
        <taxon>Fungi</taxon>
        <taxon>Dikarya</taxon>
        <taxon>Ascomycota</taxon>
        <taxon>Pezizomycotina</taxon>
        <taxon>Eurotiomycetes</taxon>
        <taxon>Eurotiomycetidae</taxon>
        <taxon>Eurotiales</taxon>
        <taxon>Aspergillaceae</taxon>
        <taxon>Penicillium</taxon>
    </lineage>
</organism>
<dbReference type="GO" id="GO:0003677">
    <property type="term" value="F:DNA binding"/>
    <property type="evidence" value="ECO:0007669"/>
    <property type="project" value="UniProtKB-KW"/>
</dbReference>
<reference evidence="9" key="2">
    <citation type="journal article" date="2023" name="IMA Fungus">
        <title>Comparative genomic study of the Penicillium genus elucidates a diverse pangenome and 15 lateral gene transfer events.</title>
        <authorList>
            <person name="Petersen C."/>
            <person name="Sorensen T."/>
            <person name="Nielsen M.R."/>
            <person name="Sondergaard T.E."/>
            <person name="Sorensen J.L."/>
            <person name="Fitzpatrick D.A."/>
            <person name="Frisvad J.C."/>
            <person name="Nielsen K.L."/>
        </authorList>
    </citation>
    <scope>NUCLEOTIDE SEQUENCE</scope>
    <source>
        <strain evidence="9">IBT 30069</strain>
    </source>
</reference>
<feature type="domain" description="Zn(2)-C6 fungal-type" evidence="8">
    <location>
        <begin position="8"/>
        <end position="37"/>
    </location>
</feature>
<keyword evidence="6" id="KW-0539">Nucleus</keyword>
<dbReference type="SUPFAM" id="SSF57701">
    <property type="entry name" value="Zn2/Cys6 DNA-binding domain"/>
    <property type="match status" value="1"/>
</dbReference>
<evidence type="ECO:0000313" key="10">
    <source>
        <dbReference type="Proteomes" id="UP001149165"/>
    </source>
</evidence>
<feature type="region of interest" description="Disordered" evidence="7">
    <location>
        <begin position="391"/>
        <end position="418"/>
    </location>
</feature>
<dbReference type="Proteomes" id="UP001149165">
    <property type="component" value="Unassembled WGS sequence"/>
</dbReference>
<dbReference type="GO" id="GO:0008270">
    <property type="term" value="F:zinc ion binding"/>
    <property type="evidence" value="ECO:0007669"/>
    <property type="project" value="InterPro"/>
</dbReference>
<dbReference type="GO" id="GO:0005634">
    <property type="term" value="C:nucleus"/>
    <property type="evidence" value="ECO:0007669"/>
    <property type="project" value="UniProtKB-SubCell"/>
</dbReference>
<evidence type="ECO:0000256" key="6">
    <source>
        <dbReference type="ARBA" id="ARBA00023242"/>
    </source>
</evidence>
<keyword evidence="10" id="KW-1185">Reference proteome</keyword>
<dbReference type="OrthoDB" id="2269373at2759"/>
<dbReference type="GO" id="GO:0000981">
    <property type="term" value="F:DNA-binding transcription factor activity, RNA polymerase II-specific"/>
    <property type="evidence" value="ECO:0007669"/>
    <property type="project" value="InterPro"/>
</dbReference>
<dbReference type="CDD" id="cd00067">
    <property type="entry name" value="GAL4"/>
    <property type="match status" value="1"/>
</dbReference>
<dbReference type="Gene3D" id="4.10.240.10">
    <property type="entry name" value="Zn(2)-C6 fungal-type DNA-binding domain"/>
    <property type="match status" value="1"/>
</dbReference>
<evidence type="ECO:0000313" key="9">
    <source>
        <dbReference type="EMBL" id="KAJ5088778.1"/>
    </source>
</evidence>
<evidence type="ECO:0000256" key="5">
    <source>
        <dbReference type="ARBA" id="ARBA00023163"/>
    </source>
</evidence>
<feature type="region of interest" description="Disordered" evidence="7">
    <location>
        <begin position="76"/>
        <end position="125"/>
    </location>
</feature>
<proteinExistence type="predicted"/>
<comment type="caution">
    <text evidence="9">The sequence shown here is derived from an EMBL/GenBank/DDBJ whole genome shotgun (WGS) entry which is preliminary data.</text>
</comment>
<comment type="subcellular location">
    <subcellularLocation>
        <location evidence="1">Nucleus</location>
    </subcellularLocation>
</comment>
<dbReference type="Pfam" id="PF00172">
    <property type="entry name" value="Zn_clus"/>
    <property type="match status" value="1"/>
</dbReference>
<keyword evidence="2" id="KW-0479">Metal-binding</keyword>
<dbReference type="SMART" id="SM00906">
    <property type="entry name" value="Fungal_trans"/>
    <property type="match status" value="1"/>
</dbReference>
<dbReference type="InterPro" id="IPR001138">
    <property type="entry name" value="Zn2Cys6_DnaBD"/>
</dbReference>
<feature type="region of interest" description="Disordered" evidence="7">
    <location>
        <begin position="636"/>
        <end position="655"/>
    </location>
</feature>
<dbReference type="PROSITE" id="PS50048">
    <property type="entry name" value="ZN2_CY6_FUNGAL_2"/>
    <property type="match status" value="1"/>
</dbReference>
<feature type="compositionally biased region" description="Basic and acidic residues" evidence="7">
    <location>
        <begin position="107"/>
        <end position="119"/>
    </location>
</feature>
<dbReference type="InterPro" id="IPR036864">
    <property type="entry name" value="Zn2-C6_fun-type_DNA-bd_sf"/>
</dbReference>
<dbReference type="SMART" id="SM00066">
    <property type="entry name" value="GAL4"/>
    <property type="match status" value="1"/>
</dbReference>
<dbReference type="EMBL" id="JAPQKH010000007">
    <property type="protein sequence ID" value="KAJ5088778.1"/>
    <property type="molecule type" value="Genomic_DNA"/>
</dbReference>
<evidence type="ECO:0000256" key="4">
    <source>
        <dbReference type="ARBA" id="ARBA00023125"/>
    </source>
</evidence>